<name>X1JFF0_9ZZZZ</name>
<comment type="caution">
    <text evidence="2">The sequence shown here is derived from an EMBL/GenBank/DDBJ whole genome shotgun (WGS) entry which is preliminary data.</text>
</comment>
<accession>X1JFF0</accession>
<sequence length="141" mass="16377">KKLYILQELIYEKGLTNDAIAGKLKPAIGKEYIRCDSSEPKSIAELRGYDINALAARKGPGSVNFGIQYLRQFEIIIDRQCQNAINEIQLYQWKKDKDGDVINVPIDKFNHFMDQIRYALNDRIYEKKEEKPYTAEELGIF</sequence>
<dbReference type="EMBL" id="BARU01042965">
    <property type="protein sequence ID" value="GAH77044.1"/>
    <property type="molecule type" value="Genomic_DNA"/>
</dbReference>
<reference evidence="2" key="1">
    <citation type="journal article" date="2014" name="Front. Microbiol.">
        <title>High frequency of phylogenetically diverse reductive dehalogenase-homologous genes in deep subseafloor sedimentary metagenomes.</title>
        <authorList>
            <person name="Kawai M."/>
            <person name="Futagami T."/>
            <person name="Toyoda A."/>
            <person name="Takaki Y."/>
            <person name="Nishi S."/>
            <person name="Hori S."/>
            <person name="Arai W."/>
            <person name="Tsubouchi T."/>
            <person name="Morono Y."/>
            <person name="Uchiyama I."/>
            <person name="Ito T."/>
            <person name="Fujiyama A."/>
            <person name="Inagaki F."/>
            <person name="Takami H."/>
        </authorList>
    </citation>
    <scope>NUCLEOTIDE SEQUENCE</scope>
    <source>
        <strain evidence="2">Expedition CK06-06</strain>
    </source>
</reference>
<feature type="domain" description="Phage terminase large subunit C-terminal" evidence="1">
    <location>
        <begin position="1"/>
        <end position="122"/>
    </location>
</feature>
<feature type="non-terminal residue" evidence="2">
    <location>
        <position position="1"/>
    </location>
</feature>
<gene>
    <name evidence="2" type="ORF">S03H2_65896</name>
</gene>
<dbReference type="InterPro" id="IPR052380">
    <property type="entry name" value="Viral_DNA_packaging_terminase"/>
</dbReference>
<organism evidence="2">
    <name type="scientific">marine sediment metagenome</name>
    <dbReference type="NCBI Taxonomy" id="412755"/>
    <lineage>
        <taxon>unclassified sequences</taxon>
        <taxon>metagenomes</taxon>
        <taxon>ecological metagenomes</taxon>
    </lineage>
</organism>
<dbReference type="Pfam" id="PF17288">
    <property type="entry name" value="Terminase_3C"/>
    <property type="match status" value="1"/>
</dbReference>
<evidence type="ECO:0000259" key="1">
    <source>
        <dbReference type="Pfam" id="PF17288"/>
    </source>
</evidence>
<dbReference type="Gene3D" id="3.30.420.280">
    <property type="match status" value="1"/>
</dbReference>
<dbReference type="PANTHER" id="PTHR39184:SF1">
    <property type="entry name" value="PBSX PHAGE TERMINASE LARGE SUBUNIT"/>
    <property type="match status" value="1"/>
</dbReference>
<proteinExistence type="predicted"/>
<dbReference type="InterPro" id="IPR035413">
    <property type="entry name" value="Terminase_L_C"/>
</dbReference>
<evidence type="ECO:0000313" key="2">
    <source>
        <dbReference type="EMBL" id="GAH77044.1"/>
    </source>
</evidence>
<dbReference type="AlphaFoldDB" id="X1JFF0"/>
<protein>
    <recommendedName>
        <fullName evidence="1">Phage terminase large subunit C-terminal domain-containing protein</fullName>
    </recommendedName>
</protein>
<dbReference type="PANTHER" id="PTHR39184">
    <property type="match status" value="1"/>
</dbReference>